<name>A0AAW2ELX9_9HYME</name>
<sequence>MYVCIRTSKPAKHISILCANIKNILLFKSFISEKDDFNGIIYASSVSNVNISQYVSKISQIILRDRIDSYSRVRIGLDPISTHNIRARLAKCEGEKKRSERHFIRGCGNAPIDMMRRDARRELATNIHARMFIREIDRRASTVLSFFILFQIF</sequence>
<proteinExistence type="predicted"/>
<dbReference type="Proteomes" id="UP001430953">
    <property type="component" value="Unassembled WGS sequence"/>
</dbReference>
<gene>
    <name evidence="1" type="ORF">PUN28_016409</name>
</gene>
<evidence type="ECO:0000313" key="2">
    <source>
        <dbReference type="Proteomes" id="UP001430953"/>
    </source>
</evidence>
<protein>
    <submittedName>
        <fullName evidence="1">Uncharacterized protein</fullName>
    </submittedName>
</protein>
<comment type="caution">
    <text evidence="1">The sequence shown here is derived from an EMBL/GenBank/DDBJ whole genome shotgun (WGS) entry which is preliminary data.</text>
</comment>
<keyword evidence="2" id="KW-1185">Reference proteome</keyword>
<reference evidence="1 2" key="1">
    <citation type="submission" date="2023-03" db="EMBL/GenBank/DDBJ databases">
        <title>High recombination rates correlate with genetic variation in Cardiocondyla obscurior ants.</title>
        <authorList>
            <person name="Errbii M."/>
        </authorList>
    </citation>
    <scope>NUCLEOTIDE SEQUENCE [LARGE SCALE GENOMIC DNA]</scope>
    <source>
        <strain evidence="1">Alpha-2009</strain>
        <tissue evidence="1">Whole body</tissue>
    </source>
</reference>
<dbReference type="EMBL" id="JADYXP020000019">
    <property type="protein sequence ID" value="KAL0104758.1"/>
    <property type="molecule type" value="Genomic_DNA"/>
</dbReference>
<evidence type="ECO:0000313" key="1">
    <source>
        <dbReference type="EMBL" id="KAL0104758.1"/>
    </source>
</evidence>
<dbReference type="AlphaFoldDB" id="A0AAW2ELX9"/>
<organism evidence="1 2">
    <name type="scientific">Cardiocondyla obscurior</name>
    <dbReference type="NCBI Taxonomy" id="286306"/>
    <lineage>
        <taxon>Eukaryota</taxon>
        <taxon>Metazoa</taxon>
        <taxon>Ecdysozoa</taxon>
        <taxon>Arthropoda</taxon>
        <taxon>Hexapoda</taxon>
        <taxon>Insecta</taxon>
        <taxon>Pterygota</taxon>
        <taxon>Neoptera</taxon>
        <taxon>Endopterygota</taxon>
        <taxon>Hymenoptera</taxon>
        <taxon>Apocrita</taxon>
        <taxon>Aculeata</taxon>
        <taxon>Formicoidea</taxon>
        <taxon>Formicidae</taxon>
        <taxon>Myrmicinae</taxon>
        <taxon>Cardiocondyla</taxon>
    </lineage>
</organism>
<accession>A0AAW2ELX9</accession>